<organism evidence="2">
    <name type="scientific">marine sediment metagenome</name>
    <dbReference type="NCBI Taxonomy" id="412755"/>
    <lineage>
        <taxon>unclassified sequences</taxon>
        <taxon>metagenomes</taxon>
        <taxon>ecological metagenomes</taxon>
    </lineage>
</organism>
<dbReference type="SUPFAM" id="SSF53474">
    <property type="entry name" value="alpha/beta-Hydrolases"/>
    <property type="match status" value="1"/>
</dbReference>
<name>A0A0F9R6F7_9ZZZZ</name>
<gene>
    <name evidence="2" type="ORF">LCGC14_0931100</name>
</gene>
<dbReference type="Gene3D" id="3.40.50.1820">
    <property type="entry name" value="alpha/beta hydrolase"/>
    <property type="match status" value="1"/>
</dbReference>
<dbReference type="InterPro" id="IPR050266">
    <property type="entry name" value="AB_hydrolase_sf"/>
</dbReference>
<evidence type="ECO:0000259" key="1">
    <source>
        <dbReference type="Pfam" id="PF00561"/>
    </source>
</evidence>
<reference evidence="2" key="1">
    <citation type="journal article" date="2015" name="Nature">
        <title>Complex archaea that bridge the gap between prokaryotes and eukaryotes.</title>
        <authorList>
            <person name="Spang A."/>
            <person name="Saw J.H."/>
            <person name="Jorgensen S.L."/>
            <person name="Zaremba-Niedzwiedzka K."/>
            <person name="Martijn J."/>
            <person name="Lind A.E."/>
            <person name="van Eijk R."/>
            <person name="Schleper C."/>
            <person name="Guy L."/>
            <person name="Ettema T.J."/>
        </authorList>
    </citation>
    <scope>NUCLEOTIDE SEQUENCE</scope>
</reference>
<evidence type="ECO:0000313" key="2">
    <source>
        <dbReference type="EMBL" id="KKN20876.1"/>
    </source>
</evidence>
<dbReference type="InterPro" id="IPR000073">
    <property type="entry name" value="AB_hydrolase_1"/>
</dbReference>
<proteinExistence type="predicted"/>
<protein>
    <recommendedName>
        <fullName evidence="1">AB hydrolase-1 domain-containing protein</fullName>
    </recommendedName>
</protein>
<accession>A0A0F9R6F7</accession>
<dbReference type="PANTHER" id="PTHR43798:SF6">
    <property type="entry name" value="HYDROLASE, PUTATIVE (AFU_ORTHOLOGUE AFUA_4G13070)-RELATED"/>
    <property type="match status" value="1"/>
</dbReference>
<dbReference type="AlphaFoldDB" id="A0A0F9R6F7"/>
<feature type="domain" description="AB hydrolase-1" evidence="1">
    <location>
        <begin position="19"/>
        <end position="253"/>
    </location>
</feature>
<sequence>MECDLDNIKVYYEIYGEGYPVLMIHGWYLDHRIMKGCLEPIFETRPNYKRIYFDLPGMGKTKGEEWIKCSDDFLKVTSDFIEKLIPEQNFIIVSESYGSYLARGLIKKKQDLIDGFLFLVPVILPLKDQRELPNPIILIRDTKTFSNLIPFEAELMEDVATLINQKTMERFREEGLFAINIADMEFLNRIQKKRYAFSFDVDKTYNIFDKPTLFFLGRQDSKVGYQNAWKIIEKYPRASFVVLDKAGHIAQIEQEMLFNFLVNDWLNRVEYYISKL</sequence>
<comment type="caution">
    <text evidence="2">The sequence shown here is derived from an EMBL/GenBank/DDBJ whole genome shotgun (WGS) entry which is preliminary data.</text>
</comment>
<dbReference type="InterPro" id="IPR029058">
    <property type="entry name" value="AB_hydrolase_fold"/>
</dbReference>
<dbReference type="Pfam" id="PF00561">
    <property type="entry name" value="Abhydrolase_1"/>
    <property type="match status" value="1"/>
</dbReference>
<dbReference type="EMBL" id="LAZR01003200">
    <property type="protein sequence ID" value="KKN20876.1"/>
    <property type="molecule type" value="Genomic_DNA"/>
</dbReference>
<dbReference type="PANTHER" id="PTHR43798">
    <property type="entry name" value="MONOACYLGLYCEROL LIPASE"/>
    <property type="match status" value="1"/>
</dbReference>